<dbReference type="GO" id="GO:0020037">
    <property type="term" value="F:heme binding"/>
    <property type="evidence" value="ECO:0007669"/>
    <property type="project" value="InterPro"/>
</dbReference>
<name>A0A445EVA9_ARAHY</name>
<evidence type="ECO:0000313" key="8">
    <source>
        <dbReference type="EMBL" id="RYR79440.1"/>
    </source>
</evidence>
<keyword evidence="5" id="KW-0560">Oxidoreductase</keyword>
<dbReference type="Gene3D" id="1.10.630.10">
    <property type="entry name" value="Cytochrome P450"/>
    <property type="match status" value="1"/>
</dbReference>
<evidence type="ECO:0000256" key="3">
    <source>
        <dbReference type="ARBA" id="ARBA00022617"/>
    </source>
</evidence>
<evidence type="ECO:0000313" key="9">
    <source>
        <dbReference type="Proteomes" id="UP000289738"/>
    </source>
</evidence>
<dbReference type="GO" id="GO:0005506">
    <property type="term" value="F:iron ion binding"/>
    <property type="evidence" value="ECO:0007669"/>
    <property type="project" value="InterPro"/>
</dbReference>
<comment type="caution">
    <text evidence="8">The sequence shown here is derived from an EMBL/GenBank/DDBJ whole genome shotgun (WGS) entry which is preliminary data.</text>
</comment>
<dbReference type="AlphaFoldDB" id="A0A445EVA9"/>
<dbReference type="STRING" id="3818.A0A445EVA9"/>
<evidence type="ECO:0000256" key="5">
    <source>
        <dbReference type="ARBA" id="ARBA00023002"/>
    </source>
</evidence>
<evidence type="ECO:0000256" key="2">
    <source>
        <dbReference type="ARBA" id="ARBA00010617"/>
    </source>
</evidence>
<dbReference type="GO" id="GO:0004497">
    <property type="term" value="F:monooxygenase activity"/>
    <property type="evidence" value="ECO:0007669"/>
    <property type="project" value="UniProtKB-KW"/>
</dbReference>
<comment type="cofactor">
    <cofactor evidence="1">
        <name>heme</name>
        <dbReference type="ChEBI" id="CHEBI:30413"/>
    </cofactor>
</comment>
<dbReference type="InterPro" id="IPR036396">
    <property type="entry name" value="Cyt_P450_sf"/>
</dbReference>
<evidence type="ECO:0000256" key="7">
    <source>
        <dbReference type="ARBA" id="ARBA00023033"/>
    </source>
</evidence>
<dbReference type="Proteomes" id="UP000289738">
    <property type="component" value="Chromosome A01"/>
</dbReference>
<evidence type="ECO:0000256" key="6">
    <source>
        <dbReference type="ARBA" id="ARBA00023004"/>
    </source>
</evidence>
<accession>A0A445EVA9</accession>
<proteinExistence type="inferred from homology"/>
<reference evidence="8 9" key="1">
    <citation type="submission" date="2019-01" db="EMBL/GenBank/DDBJ databases">
        <title>Sequencing of cultivated peanut Arachis hypogaea provides insights into genome evolution and oil improvement.</title>
        <authorList>
            <person name="Chen X."/>
        </authorList>
    </citation>
    <scope>NUCLEOTIDE SEQUENCE [LARGE SCALE GENOMIC DNA]</scope>
    <source>
        <strain evidence="9">cv. Fuhuasheng</strain>
        <tissue evidence="8">Leaves</tissue>
    </source>
</reference>
<sequence>MWPIVGNLPEMLGSKPVYQWIHKPMQNMNTEIACIRLGNVHIIPVSCPNIALEFIRKHDAVFASRPLNMSSDHISGGYLTTVAVPFGEKFKKMKKILVNEWFLNKRNPEANNLMFYAYNKCKNNNNNSFENVRVATQHYCGNVIRKMIFNKRYFGDGRNIIDGGSGSEEVEYVDAIFTLVFHLLRIKQWNDGLKSEQEDFLDVLISLKDSNNMPLLTHEEIKAQIIVTLLYSFSLIAFFSCLCCGFEPLLKGFTAVHQPLQHCVPTITL</sequence>
<comment type="similarity">
    <text evidence="2">Belongs to the cytochrome P450 family.</text>
</comment>
<gene>
    <name evidence="8" type="ORF">Ahy_A01g004252</name>
</gene>
<dbReference type="EMBL" id="SDMP01000001">
    <property type="protein sequence ID" value="RYR79440.1"/>
    <property type="molecule type" value="Genomic_DNA"/>
</dbReference>
<protein>
    <recommendedName>
        <fullName evidence="10">Cytochrome P450</fullName>
    </recommendedName>
</protein>
<evidence type="ECO:0000256" key="1">
    <source>
        <dbReference type="ARBA" id="ARBA00001971"/>
    </source>
</evidence>
<keyword evidence="3" id="KW-0349">Heme</keyword>
<organism evidence="8 9">
    <name type="scientific">Arachis hypogaea</name>
    <name type="common">Peanut</name>
    <dbReference type="NCBI Taxonomy" id="3818"/>
    <lineage>
        <taxon>Eukaryota</taxon>
        <taxon>Viridiplantae</taxon>
        <taxon>Streptophyta</taxon>
        <taxon>Embryophyta</taxon>
        <taxon>Tracheophyta</taxon>
        <taxon>Spermatophyta</taxon>
        <taxon>Magnoliopsida</taxon>
        <taxon>eudicotyledons</taxon>
        <taxon>Gunneridae</taxon>
        <taxon>Pentapetalae</taxon>
        <taxon>rosids</taxon>
        <taxon>fabids</taxon>
        <taxon>Fabales</taxon>
        <taxon>Fabaceae</taxon>
        <taxon>Papilionoideae</taxon>
        <taxon>50 kb inversion clade</taxon>
        <taxon>dalbergioids sensu lato</taxon>
        <taxon>Dalbergieae</taxon>
        <taxon>Pterocarpus clade</taxon>
        <taxon>Arachis</taxon>
    </lineage>
</organism>
<dbReference type="PANTHER" id="PTHR47944">
    <property type="entry name" value="CYTOCHROME P450 98A9"/>
    <property type="match status" value="1"/>
</dbReference>
<keyword evidence="7" id="KW-0503">Monooxygenase</keyword>
<dbReference type="SUPFAM" id="SSF48264">
    <property type="entry name" value="Cytochrome P450"/>
    <property type="match status" value="1"/>
</dbReference>
<dbReference type="PANTHER" id="PTHR47944:SF4">
    <property type="entry name" value="OS09G0441700 PROTEIN"/>
    <property type="match status" value="1"/>
</dbReference>
<keyword evidence="9" id="KW-1185">Reference proteome</keyword>
<keyword evidence="4" id="KW-0479">Metal-binding</keyword>
<evidence type="ECO:0008006" key="10">
    <source>
        <dbReference type="Google" id="ProtNLM"/>
    </source>
</evidence>
<evidence type="ECO:0000256" key="4">
    <source>
        <dbReference type="ARBA" id="ARBA00022723"/>
    </source>
</evidence>
<keyword evidence="6" id="KW-0408">Iron</keyword>
<dbReference type="GO" id="GO:0016705">
    <property type="term" value="F:oxidoreductase activity, acting on paired donors, with incorporation or reduction of molecular oxygen"/>
    <property type="evidence" value="ECO:0007669"/>
    <property type="project" value="InterPro"/>
</dbReference>